<sequence>MTETKQQESPKTHRAVRWHPPSYDVRVEDVPFPKVEHPDDAIVKIALAGLCGSDLHIYRGHDVITKVHTSGHEFVGEVVALGSNFLAVGGEQAASNGRPVLYSTLKVGDRVVSPFTVSCGECRPCRQGFSSRCARSLLFGSPALEGGQAQYVRVPYAGGTLFRLDDIKPDLATESRLTTLADSSLLLLADILPTGYFAALQLLQHPKLLPLLGGNPYPHTTLALSNPVGEAATSKDLLSIALIGLGPVGICAVVSLLDLLWKNGISYYRIIAIDPHEQRRNLIKAIYNKILDANPTLNQKSTFEAVDIETAKQRGFSADNAGFDGVIEAVGNTSAISLAFDLVRPFGVITSVGVHQDQPLPMPGRALYGKNVSLDFGRCPVRSVFPLVLDLLVRRQDVFGEVGTETSLVDRIVGFDEAKVYYDLFDKGKCGKVLFDPWK</sequence>
<dbReference type="PANTHER" id="PTHR42813:SF2">
    <property type="entry name" value="DEHYDROGENASE, ZINC-CONTAINING, PUTATIVE (AFU_ORTHOLOGUE AFUA_2G02810)-RELATED"/>
    <property type="match status" value="1"/>
</dbReference>
<organism evidence="6 7">
    <name type="scientific">Thelephora terrestris</name>
    <dbReference type="NCBI Taxonomy" id="56493"/>
    <lineage>
        <taxon>Eukaryota</taxon>
        <taxon>Fungi</taxon>
        <taxon>Dikarya</taxon>
        <taxon>Basidiomycota</taxon>
        <taxon>Agaricomycotina</taxon>
        <taxon>Agaricomycetes</taxon>
        <taxon>Thelephorales</taxon>
        <taxon>Thelephoraceae</taxon>
        <taxon>Thelephora</taxon>
    </lineage>
</organism>
<dbReference type="Pfam" id="PF00107">
    <property type="entry name" value="ADH_zinc_N"/>
    <property type="match status" value="1"/>
</dbReference>
<dbReference type="AlphaFoldDB" id="A0A9P6HJM1"/>
<evidence type="ECO:0000259" key="4">
    <source>
        <dbReference type="Pfam" id="PF00107"/>
    </source>
</evidence>
<evidence type="ECO:0000256" key="2">
    <source>
        <dbReference type="ARBA" id="ARBA00022723"/>
    </source>
</evidence>
<dbReference type="GO" id="GO:0046872">
    <property type="term" value="F:metal ion binding"/>
    <property type="evidence" value="ECO:0007669"/>
    <property type="project" value="UniProtKB-KW"/>
</dbReference>
<keyword evidence="3" id="KW-0862">Zinc</keyword>
<keyword evidence="2" id="KW-0479">Metal-binding</keyword>
<comment type="caution">
    <text evidence="6">The sequence shown here is derived from an EMBL/GenBank/DDBJ whole genome shotgun (WGS) entry which is preliminary data.</text>
</comment>
<evidence type="ECO:0000259" key="5">
    <source>
        <dbReference type="Pfam" id="PF08240"/>
    </source>
</evidence>
<proteinExistence type="predicted"/>
<name>A0A9P6HJM1_9AGAM</name>
<dbReference type="Pfam" id="PF08240">
    <property type="entry name" value="ADH_N"/>
    <property type="match status" value="1"/>
</dbReference>
<dbReference type="SUPFAM" id="SSF50129">
    <property type="entry name" value="GroES-like"/>
    <property type="match status" value="1"/>
</dbReference>
<dbReference type="Proteomes" id="UP000736335">
    <property type="component" value="Unassembled WGS sequence"/>
</dbReference>
<reference evidence="6" key="2">
    <citation type="submission" date="2020-11" db="EMBL/GenBank/DDBJ databases">
        <authorList>
            <consortium name="DOE Joint Genome Institute"/>
            <person name="Kuo A."/>
            <person name="Miyauchi S."/>
            <person name="Kiss E."/>
            <person name="Drula E."/>
            <person name="Kohler A."/>
            <person name="Sanchez-Garcia M."/>
            <person name="Andreopoulos B."/>
            <person name="Barry K.W."/>
            <person name="Bonito G."/>
            <person name="Buee M."/>
            <person name="Carver A."/>
            <person name="Chen C."/>
            <person name="Cichocki N."/>
            <person name="Clum A."/>
            <person name="Culley D."/>
            <person name="Crous P.W."/>
            <person name="Fauchery L."/>
            <person name="Girlanda M."/>
            <person name="Hayes R."/>
            <person name="Keri Z."/>
            <person name="Labutti K."/>
            <person name="Lipzen A."/>
            <person name="Lombard V."/>
            <person name="Magnuson J."/>
            <person name="Maillard F."/>
            <person name="Morin E."/>
            <person name="Murat C."/>
            <person name="Nolan M."/>
            <person name="Ohm R."/>
            <person name="Pangilinan J."/>
            <person name="Pereira M."/>
            <person name="Perotto S."/>
            <person name="Peter M."/>
            <person name="Riley R."/>
            <person name="Sitrit Y."/>
            <person name="Stielow B."/>
            <person name="Szollosi G."/>
            <person name="Zifcakova L."/>
            <person name="Stursova M."/>
            <person name="Spatafora J.W."/>
            <person name="Tedersoo L."/>
            <person name="Vaario L.-M."/>
            <person name="Yamada A."/>
            <person name="Yan M."/>
            <person name="Wang P."/>
            <person name="Xu J."/>
            <person name="Bruns T."/>
            <person name="Baldrian P."/>
            <person name="Vilgalys R."/>
            <person name="Henrissat B."/>
            <person name="Grigoriev I.V."/>
            <person name="Hibbett D."/>
            <person name="Nagy L.G."/>
            <person name="Martin F.M."/>
        </authorList>
    </citation>
    <scope>NUCLEOTIDE SEQUENCE</scope>
    <source>
        <strain evidence="6">UH-Tt-Lm1</strain>
    </source>
</reference>
<dbReference type="EMBL" id="WIUZ02000004">
    <property type="protein sequence ID" value="KAF9788612.1"/>
    <property type="molecule type" value="Genomic_DNA"/>
</dbReference>
<dbReference type="SUPFAM" id="SSF51735">
    <property type="entry name" value="NAD(P)-binding Rossmann-fold domains"/>
    <property type="match status" value="1"/>
</dbReference>
<dbReference type="InterPro" id="IPR013154">
    <property type="entry name" value="ADH-like_N"/>
</dbReference>
<keyword evidence="7" id="KW-1185">Reference proteome</keyword>
<comment type="cofactor">
    <cofactor evidence="1">
        <name>Zn(2+)</name>
        <dbReference type="ChEBI" id="CHEBI:29105"/>
    </cofactor>
</comment>
<protein>
    <submittedName>
        <fullName evidence="6">Chaperonin 10-like protein</fullName>
    </submittedName>
</protein>
<evidence type="ECO:0000313" key="7">
    <source>
        <dbReference type="Proteomes" id="UP000736335"/>
    </source>
</evidence>
<dbReference type="Gene3D" id="3.90.180.10">
    <property type="entry name" value="Medium-chain alcohol dehydrogenases, catalytic domain"/>
    <property type="match status" value="1"/>
</dbReference>
<dbReference type="OrthoDB" id="3941538at2759"/>
<accession>A0A9P6HJM1</accession>
<dbReference type="InterPro" id="IPR036291">
    <property type="entry name" value="NAD(P)-bd_dom_sf"/>
</dbReference>
<evidence type="ECO:0000313" key="6">
    <source>
        <dbReference type="EMBL" id="KAF9788612.1"/>
    </source>
</evidence>
<gene>
    <name evidence="6" type="ORF">BJ322DRAFT_1050055</name>
</gene>
<dbReference type="Gene3D" id="3.40.50.720">
    <property type="entry name" value="NAD(P)-binding Rossmann-like Domain"/>
    <property type="match status" value="1"/>
</dbReference>
<dbReference type="InterPro" id="IPR013149">
    <property type="entry name" value="ADH-like_C"/>
</dbReference>
<reference evidence="6" key="1">
    <citation type="journal article" date="2020" name="Nat. Commun.">
        <title>Large-scale genome sequencing of mycorrhizal fungi provides insights into the early evolution of symbiotic traits.</title>
        <authorList>
            <person name="Miyauchi S."/>
            <person name="Kiss E."/>
            <person name="Kuo A."/>
            <person name="Drula E."/>
            <person name="Kohler A."/>
            <person name="Sanchez-Garcia M."/>
            <person name="Morin E."/>
            <person name="Andreopoulos B."/>
            <person name="Barry K.W."/>
            <person name="Bonito G."/>
            <person name="Buee M."/>
            <person name="Carver A."/>
            <person name="Chen C."/>
            <person name="Cichocki N."/>
            <person name="Clum A."/>
            <person name="Culley D."/>
            <person name="Crous P.W."/>
            <person name="Fauchery L."/>
            <person name="Girlanda M."/>
            <person name="Hayes R.D."/>
            <person name="Keri Z."/>
            <person name="LaButti K."/>
            <person name="Lipzen A."/>
            <person name="Lombard V."/>
            <person name="Magnuson J."/>
            <person name="Maillard F."/>
            <person name="Murat C."/>
            <person name="Nolan M."/>
            <person name="Ohm R.A."/>
            <person name="Pangilinan J."/>
            <person name="Pereira M.F."/>
            <person name="Perotto S."/>
            <person name="Peter M."/>
            <person name="Pfister S."/>
            <person name="Riley R."/>
            <person name="Sitrit Y."/>
            <person name="Stielow J.B."/>
            <person name="Szollosi G."/>
            <person name="Zifcakova L."/>
            <person name="Stursova M."/>
            <person name="Spatafora J.W."/>
            <person name="Tedersoo L."/>
            <person name="Vaario L.M."/>
            <person name="Yamada A."/>
            <person name="Yan M."/>
            <person name="Wang P."/>
            <person name="Xu J."/>
            <person name="Bruns T."/>
            <person name="Baldrian P."/>
            <person name="Vilgalys R."/>
            <person name="Dunand C."/>
            <person name="Henrissat B."/>
            <person name="Grigoriev I.V."/>
            <person name="Hibbett D."/>
            <person name="Nagy L.G."/>
            <person name="Martin F.M."/>
        </authorList>
    </citation>
    <scope>NUCLEOTIDE SEQUENCE</scope>
    <source>
        <strain evidence="6">UH-Tt-Lm1</strain>
    </source>
</reference>
<dbReference type="PANTHER" id="PTHR42813">
    <property type="entry name" value="ZINC-TYPE ALCOHOL DEHYDROGENASE-LIKE"/>
    <property type="match status" value="1"/>
</dbReference>
<dbReference type="InterPro" id="IPR011032">
    <property type="entry name" value="GroES-like_sf"/>
</dbReference>
<feature type="domain" description="Alcohol dehydrogenase-like N-terminal" evidence="5">
    <location>
        <begin position="38"/>
        <end position="157"/>
    </location>
</feature>
<evidence type="ECO:0000256" key="3">
    <source>
        <dbReference type="ARBA" id="ARBA00022833"/>
    </source>
</evidence>
<feature type="domain" description="Alcohol dehydrogenase-like C-terminal" evidence="4">
    <location>
        <begin position="269"/>
        <end position="391"/>
    </location>
</feature>
<evidence type="ECO:0000256" key="1">
    <source>
        <dbReference type="ARBA" id="ARBA00001947"/>
    </source>
</evidence>